<dbReference type="RefSeq" id="WP_209662023.1">
    <property type="nucleotide sequence ID" value="NZ_JAGGLI010000052.1"/>
</dbReference>
<dbReference type="InterPro" id="IPR046335">
    <property type="entry name" value="LacI/GalR-like_sensor"/>
</dbReference>
<evidence type="ECO:0000256" key="2">
    <source>
        <dbReference type="ARBA" id="ARBA00023125"/>
    </source>
</evidence>
<feature type="domain" description="HTH lacI-type" evidence="4">
    <location>
        <begin position="1"/>
        <end position="55"/>
    </location>
</feature>
<keyword evidence="3" id="KW-0804">Transcription</keyword>
<gene>
    <name evidence="5" type="ORF">J2Z35_002806</name>
</gene>
<dbReference type="Pfam" id="PF00356">
    <property type="entry name" value="LacI"/>
    <property type="match status" value="1"/>
</dbReference>
<evidence type="ECO:0000256" key="3">
    <source>
        <dbReference type="ARBA" id="ARBA00023163"/>
    </source>
</evidence>
<dbReference type="Gene3D" id="3.40.50.2300">
    <property type="match status" value="2"/>
</dbReference>
<dbReference type="Proteomes" id="UP001314903">
    <property type="component" value="Unassembled WGS sequence"/>
</dbReference>
<dbReference type="InterPro" id="IPR028082">
    <property type="entry name" value="Peripla_BP_I"/>
</dbReference>
<dbReference type="CDD" id="cd01542">
    <property type="entry name" value="PBP1_TreR-like"/>
    <property type="match status" value="1"/>
</dbReference>
<keyword evidence="6" id="KW-1185">Reference proteome</keyword>
<dbReference type="SUPFAM" id="SSF47413">
    <property type="entry name" value="lambda repressor-like DNA-binding domains"/>
    <property type="match status" value="1"/>
</dbReference>
<evidence type="ECO:0000313" key="5">
    <source>
        <dbReference type="EMBL" id="MBP2028968.1"/>
    </source>
</evidence>
<evidence type="ECO:0000313" key="6">
    <source>
        <dbReference type="Proteomes" id="UP001314903"/>
    </source>
</evidence>
<reference evidence="5 6" key="1">
    <citation type="submission" date="2021-03" db="EMBL/GenBank/DDBJ databases">
        <title>Genomic Encyclopedia of Type Strains, Phase IV (KMG-IV): sequencing the most valuable type-strain genomes for metagenomic binning, comparative biology and taxonomic classification.</title>
        <authorList>
            <person name="Goeker M."/>
        </authorList>
    </citation>
    <scope>NUCLEOTIDE SEQUENCE [LARGE SCALE GENOMIC DNA]</scope>
    <source>
        <strain evidence="5 6">DSM 27512</strain>
    </source>
</reference>
<protein>
    <submittedName>
        <fullName evidence="5">LacI family sucrose operon transcriptional repressor</fullName>
    </submittedName>
</protein>
<dbReference type="PROSITE" id="PS50932">
    <property type="entry name" value="HTH_LACI_2"/>
    <property type="match status" value="1"/>
</dbReference>
<keyword evidence="1" id="KW-0805">Transcription regulation</keyword>
<dbReference type="InterPro" id="IPR010982">
    <property type="entry name" value="Lambda_DNA-bd_dom_sf"/>
</dbReference>
<keyword evidence="2" id="KW-0238">DNA-binding</keyword>
<dbReference type="PANTHER" id="PTHR30146">
    <property type="entry name" value="LACI-RELATED TRANSCRIPTIONAL REPRESSOR"/>
    <property type="match status" value="1"/>
</dbReference>
<dbReference type="EMBL" id="JAGGLI010000052">
    <property type="protein sequence ID" value="MBP2028968.1"/>
    <property type="molecule type" value="Genomic_DNA"/>
</dbReference>
<dbReference type="PRINTS" id="PR00036">
    <property type="entry name" value="HTHLACI"/>
</dbReference>
<evidence type="ECO:0000259" key="4">
    <source>
        <dbReference type="PROSITE" id="PS50932"/>
    </source>
</evidence>
<accession>A0ABS4KMG6</accession>
<dbReference type="PANTHER" id="PTHR30146:SF109">
    <property type="entry name" value="HTH-TYPE TRANSCRIPTIONAL REGULATOR GALS"/>
    <property type="match status" value="1"/>
</dbReference>
<comment type="caution">
    <text evidence="5">The sequence shown here is derived from an EMBL/GenBank/DDBJ whole genome shotgun (WGS) entry which is preliminary data.</text>
</comment>
<dbReference type="Pfam" id="PF13377">
    <property type="entry name" value="Peripla_BP_3"/>
    <property type="match status" value="1"/>
</dbReference>
<organism evidence="5 6">
    <name type="scientific">Acetoanaerobium pronyense</name>
    <dbReference type="NCBI Taxonomy" id="1482736"/>
    <lineage>
        <taxon>Bacteria</taxon>
        <taxon>Bacillati</taxon>
        <taxon>Bacillota</taxon>
        <taxon>Clostridia</taxon>
        <taxon>Peptostreptococcales</taxon>
        <taxon>Filifactoraceae</taxon>
        <taxon>Acetoanaerobium</taxon>
    </lineage>
</organism>
<name>A0ABS4KMG6_9FIRM</name>
<dbReference type="Gene3D" id="1.10.260.40">
    <property type="entry name" value="lambda repressor-like DNA-binding domains"/>
    <property type="match status" value="1"/>
</dbReference>
<evidence type="ECO:0000256" key="1">
    <source>
        <dbReference type="ARBA" id="ARBA00023015"/>
    </source>
</evidence>
<dbReference type="CDD" id="cd01392">
    <property type="entry name" value="HTH_LacI"/>
    <property type="match status" value="1"/>
</dbReference>
<dbReference type="PROSITE" id="PS00356">
    <property type="entry name" value="HTH_LACI_1"/>
    <property type="match status" value="1"/>
</dbReference>
<sequence length="332" mass="36779">MRIKDIAQLAGVSVATVSRVINNSGYVKNEKREAVMKVIKEVNYTPNEIAKSLKIQKTNIIGVIVPKISTETASKVVDGITVISKENNYHLLIANTNLQMEEELNYMKIFTSNLVDGIIIMATIISDEHLKIAKSIDKPIVFIGQKVEGFTSIVHDDYNAAKAMVNYLIKQGHEKIGFIGVTEKDIAVGKLRKQAFLDALKENNLKVDENIVEIGDFSLESGYKAMGKILKNGKPSAVMSVTDQMAFGAINCIKDNNMSVPEDISITGIGDSKMSRYFIPSLSTVHYNHEEVGRIACNNLINLINTKNNNVQNITLSFDIKIRNTVKSIRES</sequence>
<proteinExistence type="predicted"/>
<dbReference type="SMART" id="SM00354">
    <property type="entry name" value="HTH_LACI"/>
    <property type="match status" value="1"/>
</dbReference>
<dbReference type="SUPFAM" id="SSF53822">
    <property type="entry name" value="Periplasmic binding protein-like I"/>
    <property type="match status" value="1"/>
</dbReference>
<dbReference type="InterPro" id="IPR000843">
    <property type="entry name" value="HTH_LacI"/>
</dbReference>